<feature type="compositionally biased region" description="Basic and acidic residues" evidence="1">
    <location>
        <begin position="240"/>
        <end position="268"/>
    </location>
</feature>
<evidence type="ECO:0000259" key="3">
    <source>
        <dbReference type="Pfam" id="PF09681"/>
    </source>
</evidence>
<evidence type="ECO:0000313" key="4">
    <source>
        <dbReference type="EMBL" id="DAF57712.1"/>
    </source>
</evidence>
<sequence length="274" mass="31975">MAEGRKRYYWLKLQNDFFSRKEIKRLRRIAGGDTLTIIYLKMLCRSLKDNGKLYYDGLDNDFVSELAMDIDEDTENVQITVNYLIKTGLLEQIDEVEYTLKDAESNTGTETAVAARVRKHRERQKALQCNTDVTAVKQLGNVEIEKEKDKEIDKEIEEEKEEEKKEERPSSSDILKMYGDSIHPVSSLVEADKLRVLIEAHGETFVAKAIERAVMRNKRSLAYITGILNNWEANGYDEGIEGKRTEKQSDPERSADLERFMREREEHKKKQRRF</sequence>
<dbReference type="NCBIfam" id="TIGR01714">
    <property type="entry name" value="phage_rep_org_N"/>
    <property type="match status" value="1"/>
</dbReference>
<dbReference type="InterPro" id="IPR010056">
    <property type="entry name" value="Phage_rep_org__N"/>
</dbReference>
<dbReference type="InterPro" id="IPR006343">
    <property type="entry name" value="DnaB/C_C"/>
</dbReference>
<feature type="region of interest" description="Disordered" evidence="1">
    <location>
        <begin position="147"/>
        <end position="172"/>
    </location>
</feature>
<dbReference type="EMBL" id="BK032738">
    <property type="protein sequence ID" value="DAF57712.1"/>
    <property type="molecule type" value="Genomic_DNA"/>
</dbReference>
<dbReference type="Gene3D" id="1.10.10.630">
    <property type="entry name" value="DnaD domain-like"/>
    <property type="match status" value="1"/>
</dbReference>
<accession>A0A8S5T3M3</accession>
<organism evidence="4">
    <name type="scientific">Myoviridae sp. ct31P9</name>
    <dbReference type="NCBI Taxonomy" id="2827657"/>
    <lineage>
        <taxon>Viruses</taxon>
        <taxon>Duplodnaviria</taxon>
        <taxon>Heunggongvirae</taxon>
        <taxon>Uroviricota</taxon>
        <taxon>Caudoviricetes</taxon>
    </lineage>
</organism>
<evidence type="ECO:0000256" key="1">
    <source>
        <dbReference type="SAM" id="MobiDB-lite"/>
    </source>
</evidence>
<dbReference type="Pfam" id="PF09681">
    <property type="entry name" value="Phage_rep_org_N"/>
    <property type="match status" value="1"/>
</dbReference>
<dbReference type="InterPro" id="IPR053162">
    <property type="entry name" value="DnaD"/>
</dbReference>
<dbReference type="InterPro" id="IPR034829">
    <property type="entry name" value="DnaD-like_sf"/>
</dbReference>
<protein>
    <submittedName>
        <fullName evidence="4">Replisome organizer</fullName>
    </submittedName>
</protein>
<feature type="region of interest" description="Disordered" evidence="1">
    <location>
        <begin position="239"/>
        <end position="274"/>
    </location>
</feature>
<feature type="domain" description="DnaB/C C-terminal" evidence="2">
    <location>
        <begin position="189"/>
        <end position="236"/>
    </location>
</feature>
<dbReference type="SUPFAM" id="SSF158499">
    <property type="entry name" value="DnaD domain-like"/>
    <property type="match status" value="1"/>
</dbReference>
<dbReference type="PANTHER" id="PTHR37293:SF7">
    <property type="entry name" value="HYPOTHETICAL PHAGE PROTEIN"/>
    <property type="match status" value="1"/>
</dbReference>
<feature type="domain" description="Phage replisome organiser N-terminal" evidence="3">
    <location>
        <begin position="10"/>
        <end position="126"/>
    </location>
</feature>
<dbReference type="Pfam" id="PF07261">
    <property type="entry name" value="DnaB_2"/>
    <property type="match status" value="1"/>
</dbReference>
<name>A0A8S5T3M3_9CAUD</name>
<dbReference type="PANTHER" id="PTHR37293">
    <property type="entry name" value="PHAGE REPLICATION PROTEIN-RELATED"/>
    <property type="match status" value="1"/>
</dbReference>
<dbReference type="NCBIfam" id="TIGR01446">
    <property type="entry name" value="DnaD_dom"/>
    <property type="match status" value="1"/>
</dbReference>
<evidence type="ECO:0000259" key="2">
    <source>
        <dbReference type="Pfam" id="PF07261"/>
    </source>
</evidence>
<reference evidence="4" key="1">
    <citation type="journal article" date="2021" name="Proc. Natl. Acad. Sci. U.S.A.">
        <title>A Catalog of Tens of Thousands of Viruses from Human Metagenomes Reveals Hidden Associations with Chronic Diseases.</title>
        <authorList>
            <person name="Tisza M.J."/>
            <person name="Buck C.B."/>
        </authorList>
    </citation>
    <scope>NUCLEOTIDE SEQUENCE</scope>
    <source>
        <strain evidence="4">Ct31P9</strain>
    </source>
</reference>
<proteinExistence type="predicted"/>